<reference evidence="3 4" key="2">
    <citation type="submission" date="2018-03" db="EMBL/GenBank/DDBJ databases">
        <title>The ancient ancestry and fast evolution of plastids.</title>
        <authorList>
            <person name="Moore K.R."/>
            <person name="Magnabosco C."/>
            <person name="Momper L."/>
            <person name="Gold D.A."/>
            <person name="Bosak T."/>
            <person name="Fournier G.P."/>
        </authorList>
    </citation>
    <scope>NUCLEOTIDE SEQUENCE [LARGE SCALE GENOMIC DNA]</scope>
    <source>
        <strain evidence="3 4">CCAP 1448/3</strain>
    </source>
</reference>
<evidence type="ECO:0000313" key="3">
    <source>
        <dbReference type="EMBL" id="PSB02451.1"/>
    </source>
</evidence>
<dbReference type="InterPro" id="IPR012334">
    <property type="entry name" value="Pectin_lyas_fold"/>
</dbReference>
<proteinExistence type="predicted"/>
<keyword evidence="4" id="KW-1185">Reference proteome</keyword>
<dbReference type="OrthoDB" id="9757799at2"/>
<protein>
    <submittedName>
        <fullName evidence="3">Endopolygalacturonase</fullName>
    </submittedName>
</protein>
<dbReference type="PANTHER" id="PTHR31339">
    <property type="entry name" value="PECTIN LYASE-RELATED"/>
    <property type="match status" value="1"/>
</dbReference>
<dbReference type="Gene3D" id="2.160.20.10">
    <property type="entry name" value="Single-stranded right-handed beta-helix, Pectin lyase-like"/>
    <property type="match status" value="2"/>
</dbReference>
<dbReference type="SUPFAM" id="SSF51126">
    <property type="entry name" value="Pectin lyase-like"/>
    <property type="match status" value="2"/>
</dbReference>
<organism evidence="3 4">
    <name type="scientific">Merismopedia glauca CCAP 1448/3</name>
    <dbReference type="NCBI Taxonomy" id="1296344"/>
    <lineage>
        <taxon>Bacteria</taxon>
        <taxon>Bacillati</taxon>
        <taxon>Cyanobacteriota</taxon>
        <taxon>Cyanophyceae</taxon>
        <taxon>Synechococcales</taxon>
        <taxon>Merismopediaceae</taxon>
        <taxon>Merismopedia</taxon>
    </lineage>
</organism>
<dbReference type="PANTHER" id="PTHR31339:SF9">
    <property type="entry name" value="PLASMIN AND FIBRONECTIN-BINDING PROTEIN A"/>
    <property type="match status" value="1"/>
</dbReference>
<dbReference type="AlphaFoldDB" id="A0A2T1C2F7"/>
<dbReference type="Pfam" id="PF12708">
    <property type="entry name" value="Pect-lyase_RHGA_epim"/>
    <property type="match status" value="2"/>
</dbReference>
<reference evidence="3 4" key="1">
    <citation type="submission" date="2018-02" db="EMBL/GenBank/DDBJ databases">
        <authorList>
            <person name="Cohen D.B."/>
            <person name="Kent A.D."/>
        </authorList>
    </citation>
    <scope>NUCLEOTIDE SEQUENCE [LARGE SCALE GENOMIC DNA]</scope>
    <source>
        <strain evidence="3 4">CCAP 1448/3</strain>
    </source>
</reference>
<keyword evidence="1" id="KW-0732">Signal</keyword>
<name>A0A2T1C2F7_9CYAN</name>
<sequence>MPKTYLITLFLGCLLTFTTCTSVANAAPLPPNSGAINVKDLGAVGDGVTDDTEVLQKALNDKTKFIYLPNGTYLVCGTLKWGNPEKRTVIEGESREGVIIRLQDKCPNFDNPKRPKPVISALQAEKTGQAFRNSIYDLTIDVGADNPGAIGIEFVNNNQGGIRNVTIRSSDSKQRGAIGLALTKKWPGPGLIKNVKISGFDYGIKVIHPEYSMIFEDLVLENQKIVGIQNQTNIISIRKLKSNNSVPVIRQVDDARGLVVVIDGNFSGGSSKYAAIENSQGVLYARNIRTSGYKAAINNQGKIVAGNIVNEFVSEQPYRLFKVKRNSLRMPVLETPNIVPDELKDWVSVTEFGAKSGFKNDSTEAIQKAIDSGKSTIYFPKGEYLISNTIYLRGNVKRIIGMESAILAKGEAFQDREIPVFRLESGTSDVVSIERFWAMYGSKANYWVEQADSRTLVLRNLMMGNYRNTVSGKLFIEDVAGDVWEFNRQSVWVRQLNTEINQRKILNNGGSLWILGLKTEKAGTIIETINGGMTEVLGGLIYPASTQVSPDEPAFISQESQLSVVIGESQYNRGGRYQIMIQDTKGGVTRILENRNLPRRAGGSLVPLYSGSNSAEKEQEKPEKCWLFK</sequence>
<dbReference type="EMBL" id="PVWJ01000059">
    <property type="protein sequence ID" value="PSB02451.1"/>
    <property type="molecule type" value="Genomic_DNA"/>
</dbReference>
<dbReference type="RefSeq" id="WP_106289080.1">
    <property type="nucleotide sequence ID" value="NZ_CAWNTC010000065.1"/>
</dbReference>
<dbReference type="InterPro" id="IPR011050">
    <property type="entry name" value="Pectin_lyase_fold/virulence"/>
</dbReference>
<comment type="caution">
    <text evidence="3">The sequence shown here is derived from an EMBL/GenBank/DDBJ whole genome shotgun (WGS) entry which is preliminary data.</text>
</comment>
<feature type="domain" description="Rhamnogalacturonase A/B/Epimerase-like pectate lyase" evidence="2">
    <location>
        <begin position="36"/>
        <end position="244"/>
    </location>
</feature>
<dbReference type="Proteomes" id="UP000238762">
    <property type="component" value="Unassembled WGS sequence"/>
</dbReference>
<feature type="signal peptide" evidence="1">
    <location>
        <begin position="1"/>
        <end position="26"/>
    </location>
</feature>
<dbReference type="InterPro" id="IPR051801">
    <property type="entry name" value="GH28_Enzymes"/>
</dbReference>
<feature type="domain" description="Rhamnogalacturonase A/B/Epimerase-like pectate lyase" evidence="2">
    <location>
        <begin position="346"/>
        <end position="396"/>
    </location>
</feature>
<evidence type="ECO:0000259" key="2">
    <source>
        <dbReference type="Pfam" id="PF12708"/>
    </source>
</evidence>
<feature type="chain" id="PRO_5015419570" evidence="1">
    <location>
        <begin position="27"/>
        <end position="629"/>
    </location>
</feature>
<evidence type="ECO:0000256" key="1">
    <source>
        <dbReference type="SAM" id="SignalP"/>
    </source>
</evidence>
<gene>
    <name evidence="3" type="ORF">C7B64_12955</name>
</gene>
<evidence type="ECO:0000313" key="4">
    <source>
        <dbReference type="Proteomes" id="UP000238762"/>
    </source>
</evidence>
<accession>A0A2T1C2F7</accession>
<dbReference type="InterPro" id="IPR024535">
    <property type="entry name" value="RHGA/B-epi-like_pectate_lyase"/>
</dbReference>